<dbReference type="ESTHER" id="tetts-q24fe2">
    <property type="family name" value="6_AlphaBeta_hydrolase"/>
</dbReference>
<evidence type="ECO:0000313" key="2">
    <source>
        <dbReference type="EMBL" id="EAS06516.1"/>
    </source>
</evidence>
<dbReference type="KEGG" id="tet:TTHERM_00865210"/>
<dbReference type="HOGENOM" id="CLU_699252_0_0_1"/>
<gene>
    <name evidence="2" type="ORF">TTHERM_00865210</name>
</gene>
<keyword evidence="3" id="KW-1185">Reference proteome</keyword>
<dbReference type="PANTHER" id="PTHR47533">
    <property type="entry name" value="PROTEIN CBG21859"/>
    <property type="match status" value="1"/>
</dbReference>
<organism evidence="2 3">
    <name type="scientific">Tetrahymena thermophila (strain SB210)</name>
    <dbReference type="NCBI Taxonomy" id="312017"/>
    <lineage>
        <taxon>Eukaryota</taxon>
        <taxon>Sar</taxon>
        <taxon>Alveolata</taxon>
        <taxon>Ciliophora</taxon>
        <taxon>Intramacronucleata</taxon>
        <taxon>Oligohymenophorea</taxon>
        <taxon>Hymenostomatida</taxon>
        <taxon>Tetrahymenina</taxon>
        <taxon>Tetrahymenidae</taxon>
        <taxon>Tetrahymena</taxon>
    </lineage>
</organism>
<dbReference type="eggNOG" id="ENOG502SFRZ">
    <property type="taxonomic scope" value="Eukaryota"/>
</dbReference>
<dbReference type="SUPFAM" id="SSF53474">
    <property type="entry name" value="alpha/beta-Hydrolases"/>
    <property type="match status" value="1"/>
</dbReference>
<dbReference type="PANTHER" id="PTHR47533:SF4">
    <property type="entry name" value="AB HYDROLASE-1 DOMAIN-CONTAINING PROTEIN"/>
    <property type="match status" value="1"/>
</dbReference>
<dbReference type="EMBL" id="GG662285">
    <property type="protein sequence ID" value="EAS06516.1"/>
    <property type="molecule type" value="Genomic_DNA"/>
</dbReference>
<keyword evidence="2" id="KW-0378">Hydrolase</keyword>
<evidence type="ECO:0000313" key="3">
    <source>
        <dbReference type="Proteomes" id="UP000009168"/>
    </source>
</evidence>
<dbReference type="OrthoDB" id="5086500at2759"/>
<dbReference type="RefSeq" id="XP_001026761.1">
    <property type="nucleotide sequence ID" value="XM_001026761.1"/>
</dbReference>
<dbReference type="InterPro" id="IPR000073">
    <property type="entry name" value="AB_hydrolase_1"/>
</dbReference>
<sequence>MKQSQFQYNYTNDPRSQDEQLNHSKIIEYYSKRNFKAFLPYVQQQLQNQCIDKSNNIKLNVNTMKFEDDRYVNYRDNIDYRDQFELKNKTIIFITGVPGGINYYKKIQNSIGQQFCRMIDIYIPGFDKKDERRGQYQGGIDQIAKLIDDFMIKIGIQSAVFLAHSYGGIVVKNFIYFKPHKVEGFIQICTVPMTLWEGQKKLEQLEHQKYNLDFNKISYETLSDENFRQQLKYKIIQTKESLQMLSEQEKFQLGPIVAFSFQDIITMLKIRLSVYGKYNEIFHRFRQLNQNIPRMIAYSKNDVLISANTIEEEIYQYILSENALKRRITKLESPEPHLDLNNFSSNYIFRFDDTTHFLQNEKSEEIGIIAKNFIKQIDSTQIINNKPNL</sequence>
<dbReference type="InParanoid" id="Q24FE2"/>
<dbReference type="Proteomes" id="UP000009168">
    <property type="component" value="Unassembled WGS sequence"/>
</dbReference>
<dbReference type="Gene3D" id="3.40.50.1820">
    <property type="entry name" value="alpha/beta hydrolase"/>
    <property type="match status" value="1"/>
</dbReference>
<protein>
    <submittedName>
        <fullName evidence="2">Alpha/beta hydrolase family protein</fullName>
    </submittedName>
</protein>
<proteinExistence type="predicted"/>
<reference evidence="3" key="1">
    <citation type="journal article" date="2006" name="PLoS Biol.">
        <title>Macronuclear genome sequence of the ciliate Tetrahymena thermophila, a model eukaryote.</title>
        <authorList>
            <person name="Eisen J.A."/>
            <person name="Coyne R.S."/>
            <person name="Wu M."/>
            <person name="Wu D."/>
            <person name="Thiagarajan M."/>
            <person name="Wortman J.R."/>
            <person name="Badger J.H."/>
            <person name="Ren Q."/>
            <person name="Amedeo P."/>
            <person name="Jones K.M."/>
            <person name="Tallon L.J."/>
            <person name="Delcher A.L."/>
            <person name="Salzberg S.L."/>
            <person name="Silva J.C."/>
            <person name="Haas B.J."/>
            <person name="Majoros W.H."/>
            <person name="Farzad M."/>
            <person name="Carlton J.M."/>
            <person name="Smith R.K. Jr."/>
            <person name="Garg J."/>
            <person name="Pearlman R.E."/>
            <person name="Karrer K.M."/>
            <person name="Sun L."/>
            <person name="Manning G."/>
            <person name="Elde N.C."/>
            <person name="Turkewitz A.P."/>
            <person name="Asai D.J."/>
            <person name="Wilkes D.E."/>
            <person name="Wang Y."/>
            <person name="Cai H."/>
            <person name="Collins K."/>
            <person name="Stewart B.A."/>
            <person name="Lee S.R."/>
            <person name="Wilamowska K."/>
            <person name="Weinberg Z."/>
            <person name="Ruzzo W.L."/>
            <person name="Wloga D."/>
            <person name="Gaertig J."/>
            <person name="Frankel J."/>
            <person name="Tsao C.-C."/>
            <person name="Gorovsky M.A."/>
            <person name="Keeling P.J."/>
            <person name="Waller R.F."/>
            <person name="Patron N.J."/>
            <person name="Cherry J.M."/>
            <person name="Stover N.A."/>
            <person name="Krieger C.J."/>
            <person name="del Toro C."/>
            <person name="Ryder H.F."/>
            <person name="Williamson S.C."/>
            <person name="Barbeau R.A."/>
            <person name="Hamilton E.P."/>
            <person name="Orias E."/>
        </authorList>
    </citation>
    <scope>NUCLEOTIDE SEQUENCE [LARGE SCALE GENOMIC DNA]</scope>
    <source>
        <strain evidence="3">SB210</strain>
    </source>
</reference>
<dbReference type="Pfam" id="PF00561">
    <property type="entry name" value="Abhydrolase_1"/>
    <property type="match status" value="1"/>
</dbReference>
<evidence type="ECO:0000259" key="1">
    <source>
        <dbReference type="Pfam" id="PF00561"/>
    </source>
</evidence>
<dbReference type="InterPro" id="IPR029058">
    <property type="entry name" value="AB_hydrolase_fold"/>
</dbReference>
<dbReference type="GO" id="GO:0016787">
    <property type="term" value="F:hydrolase activity"/>
    <property type="evidence" value="ECO:0007669"/>
    <property type="project" value="UniProtKB-KW"/>
</dbReference>
<dbReference type="GeneID" id="7839840"/>
<feature type="domain" description="AB hydrolase-1" evidence="1">
    <location>
        <begin position="90"/>
        <end position="196"/>
    </location>
</feature>
<name>Q24FE2_TETTS</name>
<dbReference type="AlphaFoldDB" id="Q24FE2"/>
<accession>Q24FE2</accession>